<dbReference type="PANTHER" id="PTHR43877">
    <property type="entry name" value="AMINOALKYLPHOSPHONATE N-ACETYLTRANSFERASE-RELATED-RELATED"/>
    <property type="match status" value="1"/>
</dbReference>
<dbReference type="EMBL" id="JAFMOY010000117">
    <property type="protein sequence ID" value="MBU9844834.1"/>
    <property type="molecule type" value="Genomic_DNA"/>
</dbReference>
<dbReference type="Pfam" id="PF00583">
    <property type="entry name" value="Acetyltransf_1"/>
    <property type="match status" value="1"/>
</dbReference>
<feature type="domain" description="N-acetyltransferase" evidence="3">
    <location>
        <begin position="20"/>
        <end position="163"/>
    </location>
</feature>
<protein>
    <submittedName>
        <fullName evidence="4">GNAT family N-acetyltransferase</fullName>
    </submittedName>
</protein>
<comment type="caution">
    <text evidence="4">The sequence shown here is derived from an EMBL/GenBank/DDBJ whole genome shotgun (WGS) entry which is preliminary data.</text>
</comment>
<sequence>MDATSFVIQQAERRHIEGLIPLRALLLEQTSSASYVCRTPEECHNWKEQYRHWLYEVLENDSDIRVFVAIHGQEVIACSTGIIDRRAPARDCLNGYSGWIQSVVVAPSFRRQGVAATLLKSLTEWFAERKVSKIVLESTSGSETFYISQGFIPDQETLFIREI</sequence>
<evidence type="ECO:0000313" key="4">
    <source>
        <dbReference type="EMBL" id="MBU9844834.1"/>
    </source>
</evidence>
<keyword evidence="5" id="KW-1185">Reference proteome</keyword>
<evidence type="ECO:0000256" key="2">
    <source>
        <dbReference type="ARBA" id="ARBA00023315"/>
    </source>
</evidence>
<dbReference type="InterPro" id="IPR000182">
    <property type="entry name" value="GNAT_dom"/>
</dbReference>
<accession>A0ABS6LE83</accession>
<dbReference type="CDD" id="cd04301">
    <property type="entry name" value="NAT_SF"/>
    <property type="match status" value="1"/>
</dbReference>
<reference evidence="4 5" key="1">
    <citation type="submission" date="2021-03" db="EMBL/GenBank/DDBJ databases">
        <title>Five novel Rahnella species.</title>
        <authorList>
            <person name="Brady C."/>
            <person name="Asselin J."/>
            <person name="Beer S."/>
            <person name="Bruberg M.B."/>
            <person name="Crampton B."/>
            <person name="Venter S."/>
            <person name="Arnold D."/>
            <person name="Denman S."/>
        </authorList>
    </citation>
    <scope>NUCLEOTIDE SEQUENCE [LARGE SCALE GENOMIC DNA]</scope>
    <source>
        <strain evidence="4 5">FRB 231</strain>
    </source>
</reference>
<name>A0ABS6LE83_9GAMM</name>
<dbReference type="Proteomes" id="UP000739284">
    <property type="component" value="Unassembled WGS sequence"/>
</dbReference>
<keyword evidence="2" id="KW-0012">Acyltransferase</keyword>
<proteinExistence type="predicted"/>
<dbReference type="PROSITE" id="PS51186">
    <property type="entry name" value="GNAT"/>
    <property type="match status" value="1"/>
</dbReference>
<evidence type="ECO:0000313" key="5">
    <source>
        <dbReference type="Proteomes" id="UP000739284"/>
    </source>
</evidence>
<dbReference type="InterPro" id="IPR050832">
    <property type="entry name" value="Bact_Acetyltransf"/>
</dbReference>
<keyword evidence="1" id="KW-0808">Transferase</keyword>
<gene>
    <name evidence="4" type="ORF">J1784_07400</name>
</gene>
<organism evidence="4 5">
    <name type="scientific">Rahnella ecdela</name>
    <dbReference type="NCBI Taxonomy" id="2816250"/>
    <lineage>
        <taxon>Bacteria</taxon>
        <taxon>Pseudomonadati</taxon>
        <taxon>Pseudomonadota</taxon>
        <taxon>Gammaproteobacteria</taxon>
        <taxon>Enterobacterales</taxon>
        <taxon>Yersiniaceae</taxon>
        <taxon>Rahnella</taxon>
    </lineage>
</organism>
<dbReference type="RefSeq" id="WP_217148636.1">
    <property type="nucleotide sequence ID" value="NZ_JAFMOY010000117.1"/>
</dbReference>
<evidence type="ECO:0000259" key="3">
    <source>
        <dbReference type="PROSITE" id="PS51186"/>
    </source>
</evidence>
<evidence type="ECO:0000256" key="1">
    <source>
        <dbReference type="ARBA" id="ARBA00022679"/>
    </source>
</evidence>